<reference evidence="9 10" key="2">
    <citation type="submission" date="2023-06" db="EMBL/GenBank/DDBJ databases">
        <authorList>
            <person name="Zeman M."/>
            <person name="Kubasova T."/>
            <person name="Jahodarova E."/>
            <person name="Nykrynova M."/>
            <person name="Rychlik I."/>
        </authorList>
    </citation>
    <scope>NUCLEOTIDE SEQUENCE [LARGE SCALE GENOMIC DNA]</scope>
    <source>
        <strain evidence="9 10">154_Feed</strain>
    </source>
</reference>
<comment type="caution">
    <text evidence="9">The sequence shown here is derived from an EMBL/GenBank/DDBJ whole genome shotgun (WGS) entry which is preliminary data.</text>
</comment>
<dbReference type="PANTHER" id="PTHR43386">
    <property type="entry name" value="OLIGOPEPTIDE TRANSPORT SYSTEM PERMEASE PROTEIN APPC"/>
    <property type="match status" value="1"/>
</dbReference>
<dbReference type="InterPro" id="IPR000515">
    <property type="entry name" value="MetI-like"/>
</dbReference>
<comment type="subcellular location">
    <subcellularLocation>
        <location evidence="1 7">Cell membrane</location>
        <topology evidence="1 7">Multi-pass membrane protein</topology>
    </subcellularLocation>
</comment>
<dbReference type="RefSeq" id="WP_239462221.1">
    <property type="nucleotide sequence ID" value="NZ_JACJKQ010000001.1"/>
</dbReference>
<feature type="transmembrane region" description="Helical" evidence="7">
    <location>
        <begin position="215"/>
        <end position="241"/>
    </location>
</feature>
<dbReference type="CDD" id="cd06261">
    <property type="entry name" value="TM_PBP2"/>
    <property type="match status" value="1"/>
</dbReference>
<keyword evidence="5 7" id="KW-1133">Transmembrane helix</keyword>
<dbReference type="Proteomes" id="UP001529421">
    <property type="component" value="Unassembled WGS sequence"/>
</dbReference>
<evidence type="ECO:0000313" key="9">
    <source>
        <dbReference type="EMBL" id="MDM8274110.1"/>
    </source>
</evidence>
<evidence type="ECO:0000256" key="3">
    <source>
        <dbReference type="ARBA" id="ARBA00022475"/>
    </source>
</evidence>
<dbReference type="PANTHER" id="PTHR43386:SF23">
    <property type="entry name" value="ABC TRANSPORTER"/>
    <property type="match status" value="1"/>
</dbReference>
<evidence type="ECO:0000256" key="4">
    <source>
        <dbReference type="ARBA" id="ARBA00022692"/>
    </source>
</evidence>
<gene>
    <name evidence="9" type="ORF">QUW28_01155</name>
</gene>
<evidence type="ECO:0000259" key="8">
    <source>
        <dbReference type="PROSITE" id="PS50928"/>
    </source>
</evidence>
<keyword evidence="3" id="KW-1003">Cell membrane</keyword>
<proteinExistence type="inferred from homology"/>
<evidence type="ECO:0000256" key="7">
    <source>
        <dbReference type="RuleBase" id="RU363032"/>
    </source>
</evidence>
<organism evidence="9 10">
    <name type="scientific">Enorma phocaeensis</name>
    <dbReference type="NCBI Taxonomy" id="1871019"/>
    <lineage>
        <taxon>Bacteria</taxon>
        <taxon>Bacillati</taxon>
        <taxon>Actinomycetota</taxon>
        <taxon>Coriobacteriia</taxon>
        <taxon>Coriobacteriales</taxon>
        <taxon>Coriobacteriaceae</taxon>
        <taxon>Enorma</taxon>
    </lineage>
</organism>
<dbReference type="Gene3D" id="1.10.3720.10">
    <property type="entry name" value="MetI-like"/>
    <property type="match status" value="1"/>
</dbReference>
<dbReference type="InterPro" id="IPR035906">
    <property type="entry name" value="MetI-like_sf"/>
</dbReference>
<evidence type="ECO:0000256" key="1">
    <source>
        <dbReference type="ARBA" id="ARBA00004651"/>
    </source>
</evidence>
<dbReference type="Pfam" id="PF00528">
    <property type="entry name" value="BPD_transp_1"/>
    <property type="match status" value="1"/>
</dbReference>
<feature type="transmembrane region" description="Helical" evidence="7">
    <location>
        <begin position="33"/>
        <end position="55"/>
    </location>
</feature>
<name>A0ABT7V6I2_9ACTN</name>
<accession>A0ABT7V6I2</accession>
<keyword evidence="4 7" id="KW-0812">Transmembrane</keyword>
<keyword evidence="6 7" id="KW-0472">Membrane</keyword>
<dbReference type="InterPro" id="IPR050366">
    <property type="entry name" value="BP-dependent_transpt_permease"/>
</dbReference>
<evidence type="ECO:0000256" key="5">
    <source>
        <dbReference type="ARBA" id="ARBA00022989"/>
    </source>
</evidence>
<reference evidence="10" key="1">
    <citation type="submission" date="2023-06" db="EMBL/GenBank/DDBJ databases">
        <title>Identification and characterization of horizontal gene transfer across gut microbiota members of farm animals based on homology search.</title>
        <authorList>
            <person name="Zeman M."/>
            <person name="Kubasova T."/>
            <person name="Jahodarova E."/>
            <person name="Nykrynova M."/>
            <person name="Rychlik I."/>
        </authorList>
    </citation>
    <scope>NUCLEOTIDE SEQUENCE [LARGE SCALE GENOMIC DNA]</scope>
    <source>
        <strain evidence="10">154_Feed</strain>
    </source>
</reference>
<dbReference type="EMBL" id="JAUDDZ010000001">
    <property type="protein sequence ID" value="MDM8274110.1"/>
    <property type="molecule type" value="Genomic_DNA"/>
</dbReference>
<evidence type="ECO:0000313" key="10">
    <source>
        <dbReference type="Proteomes" id="UP001529421"/>
    </source>
</evidence>
<evidence type="ECO:0000256" key="2">
    <source>
        <dbReference type="ARBA" id="ARBA00022448"/>
    </source>
</evidence>
<protein>
    <submittedName>
        <fullName evidence="9">ABC transporter permease</fullName>
    </submittedName>
</protein>
<feature type="domain" description="ABC transmembrane type-1" evidence="8">
    <location>
        <begin position="94"/>
        <end position="284"/>
    </location>
</feature>
<feature type="transmembrane region" description="Helical" evidence="7">
    <location>
        <begin position="91"/>
        <end position="117"/>
    </location>
</feature>
<dbReference type="SUPFAM" id="SSF161098">
    <property type="entry name" value="MetI-like"/>
    <property type="match status" value="1"/>
</dbReference>
<sequence length="298" mass="31035">MSSRGNAASRMDGPASQAFHVPVLIGRFGGRRALAATCLAVMAVLASVVVAGRVLEPVAVATDFTARNLAPSWSHPFGTDWMGRDMLARTLAGLSTSVMVGLGAAAVSSVLALALAAVSALGGRLADAAVGWCIDVVMGVPHLVLLILISYALGRGALGVSVGIAVTHWPSLARVLRAELLQLKERPFIACSRALGVGGARLALRHMVPHVLPQYLIGLVLLFPHAILHEASITFLGFGLPPEQPAIGVILSEAMSYLTSGAWWLAVFPGVALLAVVLLFDRVGAALRRLVTPEEVQA</sequence>
<keyword evidence="10" id="KW-1185">Reference proteome</keyword>
<feature type="transmembrane region" description="Helical" evidence="7">
    <location>
        <begin position="261"/>
        <end position="280"/>
    </location>
</feature>
<comment type="similarity">
    <text evidence="7">Belongs to the binding-protein-dependent transport system permease family.</text>
</comment>
<keyword evidence="2 7" id="KW-0813">Transport</keyword>
<feature type="transmembrane region" description="Helical" evidence="7">
    <location>
        <begin position="129"/>
        <end position="151"/>
    </location>
</feature>
<evidence type="ECO:0000256" key="6">
    <source>
        <dbReference type="ARBA" id="ARBA00023136"/>
    </source>
</evidence>
<dbReference type="PROSITE" id="PS50928">
    <property type="entry name" value="ABC_TM1"/>
    <property type="match status" value="1"/>
</dbReference>